<dbReference type="InterPro" id="IPR000160">
    <property type="entry name" value="GGDEF_dom"/>
</dbReference>
<dbReference type="NCBIfam" id="TIGR00254">
    <property type="entry name" value="GGDEF"/>
    <property type="match status" value="1"/>
</dbReference>
<sequence>MPLPGRGRPAIDMTPAPIPINEARRIHALHALKILDTETEERFDRLTRLAKRLFDVPMAVVSLVDSDRQWFKSSYGLSARETPREQSFCAHAILGEDIFLVPDAHADVRFQDNPLVTGAPHIRFYAGCPLEVGEGLKVGTLCMMDTKPRTLDEHDRSLLRDLAKLVEQELVSAQLASMDDLTQLSNRRGFTMLSERALATCGRNGWPATLVFFDLDGFKTINDRFGHAEGDRALLAFAGLLRSTLRNSDVLGRLGGDEFAALLVDATTEDSEALLERFGTVVDAHNRQHPDKYTLRFSSGAVGFDPQRHRDILDLLSEADRRMYAHKRSQS</sequence>
<accession>A0A562B9Z0</accession>
<dbReference type="SMART" id="SM00267">
    <property type="entry name" value="GGDEF"/>
    <property type="match status" value="1"/>
</dbReference>
<dbReference type="InterPro" id="IPR003018">
    <property type="entry name" value="GAF"/>
</dbReference>
<feature type="domain" description="GGDEF" evidence="1">
    <location>
        <begin position="206"/>
        <end position="331"/>
    </location>
</feature>
<dbReference type="Gene3D" id="3.30.450.40">
    <property type="match status" value="1"/>
</dbReference>
<comment type="caution">
    <text evidence="2">The sequence shown here is derived from an EMBL/GenBank/DDBJ whole genome shotgun (WGS) entry which is preliminary data.</text>
</comment>
<dbReference type="SMART" id="SM00065">
    <property type="entry name" value="GAF"/>
    <property type="match status" value="1"/>
</dbReference>
<keyword evidence="3" id="KW-1185">Reference proteome</keyword>
<dbReference type="InterPro" id="IPR029016">
    <property type="entry name" value="GAF-like_dom_sf"/>
</dbReference>
<evidence type="ECO:0000313" key="3">
    <source>
        <dbReference type="Proteomes" id="UP000318141"/>
    </source>
</evidence>
<dbReference type="InterPro" id="IPR029787">
    <property type="entry name" value="Nucleotide_cyclase"/>
</dbReference>
<dbReference type="PANTHER" id="PTHR43102:SF2">
    <property type="entry name" value="GAF DOMAIN-CONTAINING PROTEIN"/>
    <property type="match status" value="1"/>
</dbReference>
<gene>
    <name evidence="2" type="ORF">L602_000400000980</name>
</gene>
<dbReference type="PANTHER" id="PTHR43102">
    <property type="entry name" value="SLR1143 PROTEIN"/>
    <property type="match status" value="1"/>
</dbReference>
<evidence type="ECO:0000313" key="2">
    <source>
        <dbReference type="EMBL" id="TWG81779.1"/>
    </source>
</evidence>
<dbReference type="SUPFAM" id="SSF55781">
    <property type="entry name" value="GAF domain-like"/>
    <property type="match status" value="1"/>
</dbReference>
<reference evidence="2 3" key="1">
    <citation type="submission" date="2019-07" db="EMBL/GenBank/DDBJ databases">
        <title>Genome sequencing of lignin-degrading bacterial isolates.</title>
        <authorList>
            <person name="Gladden J."/>
        </authorList>
    </citation>
    <scope>NUCLEOTIDE SEQUENCE [LARGE SCALE GENOMIC DNA]</scope>
    <source>
        <strain evidence="2 3">J11</strain>
    </source>
</reference>
<dbReference type="Gene3D" id="3.30.70.270">
    <property type="match status" value="1"/>
</dbReference>
<dbReference type="PROSITE" id="PS50887">
    <property type="entry name" value="GGDEF"/>
    <property type="match status" value="1"/>
</dbReference>
<dbReference type="Pfam" id="PF01590">
    <property type="entry name" value="GAF"/>
    <property type="match status" value="1"/>
</dbReference>
<dbReference type="Pfam" id="PF00990">
    <property type="entry name" value="GGDEF"/>
    <property type="match status" value="1"/>
</dbReference>
<evidence type="ECO:0000259" key="1">
    <source>
        <dbReference type="PROSITE" id="PS50887"/>
    </source>
</evidence>
<organism evidence="2 3">
    <name type="scientific">Cupriavidus gilardii J11</name>
    <dbReference type="NCBI Taxonomy" id="936133"/>
    <lineage>
        <taxon>Bacteria</taxon>
        <taxon>Pseudomonadati</taxon>
        <taxon>Pseudomonadota</taxon>
        <taxon>Betaproteobacteria</taxon>
        <taxon>Burkholderiales</taxon>
        <taxon>Burkholderiaceae</taxon>
        <taxon>Cupriavidus</taxon>
    </lineage>
</organism>
<proteinExistence type="predicted"/>
<dbReference type="Proteomes" id="UP000318141">
    <property type="component" value="Unassembled WGS sequence"/>
</dbReference>
<dbReference type="AlphaFoldDB" id="A0A562B9Z0"/>
<protein>
    <submittedName>
        <fullName evidence="2">Diguanylate cyclase (GGDEF)-like protein</fullName>
    </submittedName>
</protein>
<dbReference type="EMBL" id="VLJN01000034">
    <property type="protein sequence ID" value="TWG81779.1"/>
    <property type="molecule type" value="Genomic_DNA"/>
</dbReference>
<name>A0A562B9Z0_9BURK</name>
<dbReference type="CDD" id="cd01949">
    <property type="entry name" value="GGDEF"/>
    <property type="match status" value="1"/>
</dbReference>
<dbReference type="InterPro" id="IPR043128">
    <property type="entry name" value="Rev_trsase/Diguanyl_cyclase"/>
</dbReference>
<dbReference type="SUPFAM" id="SSF55073">
    <property type="entry name" value="Nucleotide cyclase"/>
    <property type="match status" value="1"/>
</dbReference>